<name>B3G0W7_PSEAI</name>
<sequence length="234" mass="26841">MSILEVIFTTAIATIGGSAALMGALYFLTKKLLDHTLKKDIENFKNQLQHTANLEIIKTEHNYRLEAEKFATSLQAQTAAEIEQLKTELQKKSTEHNISFSKLHEKRSESSEIMTKALSELRKNTEKMLYRTKNEADLSETIELAQDCASASNNANALLNQVIIYFPEDLCQKIQEVMFVLSYPAHIALTSSELQNSSKKARKEWAIEYSEKLRKYHPLHSEILTEFRRFLNQV</sequence>
<dbReference type="RefSeq" id="WP_124173978.1">
    <property type="nucleotide sequence ID" value="NZ_CP124622.1"/>
</dbReference>
<dbReference type="EMBL" id="EU595735">
    <property type="protein sequence ID" value="ACD38683.1"/>
    <property type="molecule type" value="Genomic_DNA"/>
</dbReference>
<organism evidence="1">
    <name type="scientific">Pseudomonas aeruginosa</name>
    <dbReference type="NCBI Taxonomy" id="287"/>
    <lineage>
        <taxon>Bacteria</taxon>
        <taxon>Pseudomonadati</taxon>
        <taxon>Pseudomonadota</taxon>
        <taxon>Gammaproteobacteria</taxon>
        <taxon>Pseudomonadales</taxon>
        <taxon>Pseudomonadaceae</taxon>
        <taxon>Pseudomonas</taxon>
    </lineage>
</organism>
<reference evidence="1" key="1">
    <citation type="journal article" date="2008" name="Genomics">
        <title>Large-insert genome analysis technology detects structural variation in Pseudomonas aeruginosa clinical strains from cystic fibrosis patients.</title>
        <authorList>
            <person name="Hayden H.S."/>
            <person name="Gillett W."/>
            <person name="Saenphimmachak C."/>
            <person name="Lim R."/>
            <person name="Zhou Y."/>
            <person name="Jacobs M.A."/>
            <person name="Chang J."/>
            <person name="Rohmer L."/>
            <person name="D'Argenio D.A."/>
            <person name="Palmieri A."/>
            <person name="Levy R."/>
            <person name="Haugen E."/>
            <person name="Wong G.K."/>
            <person name="Brittnacher M.J."/>
            <person name="Burns J.L."/>
            <person name="Miller S.I."/>
            <person name="Olson M.V."/>
            <person name="Kaul R."/>
        </authorList>
    </citation>
    <scope>NUCLEOTIDE SEQUENCE</scope>
    <source>
        <strain evidence="1">PACS181</strain>
    </source>
</reference>
<dbReference type="AlphaFoldDB" id="B3G0W7"/>
<gene>
    <name evidence="1" type="ORF">PACL_0039</name>
</gene>
<evidence type="ECO:0000313" key="1">
    <source>
        <dbReference type="EMBL" id="ACD38683.1"/>
    </source>
</evidence>
<protein>
    <recommendedName>
        <fullName evidence="2">DUF4041 domain-containing protein</fullName>
    </recommendedName>
</protein>
<accession>B3G0W7</accession>
<evidence type="ECO:0008006" key="2">
    <source>
        <dbReference type="Google" id="ProtNLM"/>
    </source>
</evidence>
<proteinExistence type="predicted"/>